<gene>
    <name evidence="7" type="ORF">DI551_07290</name>
</gene>
<feature type="transmembrane region" description="Helical" evidence="5">
    <location>
        <begin position="33"/>
        <end position="57"/>
    </location>
</feature>
<dbReference type="InterPro" id="IPR032710">
    <property type="entry name" value="NTF2-like_dom_sf"/>
</dbReference>
<dbReference type="EMBL" id="QFQB01000048">
    <property type="protein sequence ID" value="PZQ45463.1"/>
    <property type="molecule type" value="Genomic_DNA"/>
</dbReference>
<evidence type="ECO:0000313" key="7">
    <source>
        <dbReference type="EMBL" id="PZQ45463.1"/>
    </source>
</evidence>
<accession>A0A2W5PSQ0</accession>
<dbReference type="Gene3D" id="3.10.450.230">
    <property type="entry name" value="VirB8 protein"/>
    <property type="match status" value="1"/>
</dbReference>
<dbReference type="Pfam" id="PF04335">
    <property type="entry name" value="VirB8"/>
    <property type="match status" value="1"/>
</dbReference>
<name>A0A2W5PSQ0_9BACT</name>
<dbReference type="Proteomes" id="UP000249417">
    <property type="component" value="Unassembled WGS sequence"/>
</dbReference>
<dbReference type="GO" id="GO:0030255">
    <property type="term" value="P:protein secretion by the type IV secretion system"/>
    <property type="evidence" value="ECO:0007669"/>
    <property type="project" value="InterPro"/>
</dbReference>
<evidence type="ECO:0000256" key="1">
    <source>
        <dbReference type="ARBA" id="ARBA00004167"/>
    </source>
</evidence>
<feature type="domain" description="Bacterial virulence protein VirB8" evidence="6">
    <location>
        <begin position="15"/>
        <end position="220"/>
    </location>
</feature>
<comment type="caution">
    <text evidence="7">The sequence shown here is derived from an EMBL/GenBank/DDBJ whole genome shotgun (WGS) entry which is preliminary data.</text>
</comment>
<dbReference type="GO" id="GO:0016020">
    <property type="term" value="C:membrane"/>
    <property type="evidence" value="ECO:0007669"/>
    <property type="project" value="UniProtKB-SubCell"/>
</dbReference>
<dbReference type="InterPro" id="IPR007430">
    <property type="entry name" value="VirB8"/>
</dbReference>
<keyword evidence="2 5" id="KW-0812">Transmembrane</keyword>
<dbReference type="AlphaFoldDB" id="A0A2W5PSQ0"/>
<dbReference type="InterPro" id="IPR026264">
    <property type="entry name" value="VirB8/PtlE"/>
</dbReference>
<evidence type="ECO:0000259" key="6">
    <source>
        <dbReference type="Pfam" id="PF04335"/>
    </source>
</evidence>
<evidence type="ECO:0000256" key="3">
    <source>
        <dbReference type="ARBA" id="ARBA00022989"/>
    </source>
</evidence>
<evidence type="ECO:0000256" key="5">
    <source>
        <dbReference type="SAM" id="Phobius"/>
    </source>
</evidence>
<evidence type="ECO:0000256" key="2">
    <source>
        <dbReference type="ARBA" id="ARBA00022692"/>
    </source>
</evidence>
<keyword evidence="4 5" id="KW-0472">Membrane</keyword>
<reference evidence="7 8" key="1">
    <citation type="submission" date="2017-08" db="EMBL/GenBank/DDBJ databases">
        <title>Infants hospitalized years apart are colonized by the same room-sourced microbial strains.</title>
        <authorList>
            <person name="Brooks B."/>
            <person name="Olm M.R."/>
            <person name="Firek B.A."/>
            <person name="Baker R."/>
            <person name="Thomas B.C."/>
            <person name="Morowitz M.J."/>
            <person name="Banfield J.F."/>
        </authorList>
    </citation>
    <scope>NUCLEOTIDE SEQUENCE [LARGE SCALE GENOMIC DNA]</scope>
    <source>
        <strain evidence="7">S2_005_002_R2_29</strain>
    </source>
</reference>
<keyword evidence="3 5" id="KW-1133">Transmembrane helix</keyword>
<dbReference type="PIRSF" id="PIRSF003299">
    <property type="entry name" value="VirB8_PtlE"/>
    <property type="match status" value="1"/>
</dbReference>
<evidence type="ECO:0000256" key="4">
    <source>
        <dbReference type="ARBA" id="ARBA00023136"/>
    </source>
</evidence>
<sequence>MQRNNFDRDRYFKDGQTWEQEVYANMRISRNRAWFVAFGAMGVALLSLTALLCLMPLRTVEPYVVTVDRTTGYMEVARGLYKGNLTEDEAITQSNLVRYVSLRESYNPSILRENYEQVSLMSQGKALQEYHHLWDGENPENPSKILGRRSSMEVKVQAISFVTDNIASVRYVQELYEDGKVKKSYWTAIVGFQYVQKPEKMADRVNNPLGFQVTSYRKNPETMESVQ</sequence>
<comment type="subcellular location">
    <subcellularLocation>
        <location evidence="1">Membrane</location>
        <topology evidence="1">Single-pass membrane protein</topology>
    </subcellularLocation>
</comment>
<protein>
    <submittedName>
        <fullName evidence="7">Type VI secretion protein</fullName>
    </submittedName>
</protein>
<dbReference type="CDD" id="cd16424">
    <property type="entry name" value="VirB8"/>
    <property type="match status" value="1"/>
</dbReference>
<proteinExistence type="predicted"/>
<organism evidence="7 8">
    <name type="scientific">Micavibrio aeruginosavorus</name>
    <dbReference type="NCBI Taxonomy" id="349221"/>
    <lineage>
        <taxon>Bacteria</taxon>
        <taxon>Pseudomonadati</taxon>
        <taxon>Bdellovibrionota</taxon>
        <taxon>Bdellovibrionia</taxon>
        <taxon>Bdellovibrionales</taxon>
        <taxon>Pseudobdellovibrionaceae</taxon>
        <taxon>Micavibrio</taxon>
    </lineage>
</organism>
<evidence type="ECO:0000313" key="8">
    <source>
        <dbReference type="Proteomes" id="UP000249417"/>
    </source>
</evidence>
<dbReference type="SUPFAM" id="SSF54427">
    <property type="entry name" value="NTF2-like"/>
    <property type="match status" value="1"/>
</dbReference>